<keyword evidence="4" id="KW-1003">Cell membrane</keyword>
<sequence>MELSLLLGKQIIALFLIGVVGYAIVKINLLHTEDSQVLSKICVYVCSPCVTVEAFQIECTASKVKGLLLAMAAAAVLHFVYISLTKILSRPLGFNSVERASIVYSNAGNLVIPLVAATFGTEWVFYTSAYIAVQTVLIWTHGKALICHSEDNSLKKIIMNPNIIAMIIGAVLFAANISLPDIVGTTVSSLGSMIGPVSMLVIGMLIGNVDLKWVFRQKRVYFVCLFRLVVLPVISIFLIKISGAARLHPEAGTILLIVVIAGASSVAAMVTQLAQVFGGDAKYASVINVMSVIFCVVTMPLIVLLYDFIL</sequence>
<dbReference type="RefSeq" id="WP_066736054.1">
    <property type="nucleotide sequence ID" value="NZ_JAJCIQ010000002.1"/>
</dbReference>
<feature type="transmembrane region" description="Helical" evidence="8">
    <location>
        <begin position="220"/>
        <end position="239"/>
    </location>
</feature>
<feature type="transmembrane region" description="Helical" evidence="8">
    <location>
        <begin position="67"/>
        <end position="88"/>
    </location>
</feature>
<evidence type="ECO:0000256" key="5">
    <source>
        <dbReference type="ARBA" id="ARBA00022692"/>
    </source>
</evidence>
<dbReference type="InterPro" id="IPR004776">
    <property type="entry name" value="Mem_transp_PIN-like"/>
</dbReference>
<keyword evidence="3" id="KW-0813">Transport</keyword>
<reference evidence="9 10" key="1">
    <citation type="submission" date="2021-10" db="EMBL/GenBank/DDBJ databases">
        <title>Collection of gut derived symbiotic bacterial strains cultured from healthy donors.</title>
        <authorList>
            <person name="Lin H."/>
            <person name="Littmann E."/>
            <person name="Kohout C."/>
            <person name="Pamer E.G."/>
        </authorList>
    </citation>
    <scope>NUCLEOTIDE SEQUENCE [LARGE SCALE GENOMIC DNA]</scope>
    <source>
        <strain evidence="9 10">DFI.1.165</strain>
    </source>
</reference>
<feature type="transmembrane region" description="Helical" evidence="8">
    <location>
        <begin position="286"/>
        <end position="309"/>
    </location>
</feature>
<accession>A0ABS8DET3</accession>
<evidence type="ECO:0000256" key="2">
    <source>
        <dbReference type="ARBA" id="ARBA00010145"/>
    </source>
</evidence>
<evidence type="ECO:0000256" key="8">
    <source>
        <dbReference type="SAM" id="Phobius"/>
    </source>
</evidence>
<evidence type="ECO:0000313" key="9">
    <source>
        <dbReference type="EMBL" id="MCB7386923.1"/>
    </source>
</evidence>
<comment type="caution">
    <text evidence="9">The sequence shown here is derived from an EMBL/GenBank/DDBJ whole genome shotgun (WGS) entry which is preliminary data.</text>
</comment>
<feature type="transmembrane region" description="Helical" evidence="8">
    <location>
        <begin position="123"/>
        <end position="142"/>
    </location>
</feature>
<proteinExistence type="inferred from homology"/>
<keyword evidence="6 8" id="KW-1133">Transmembrane helix</keyword>
<protein>
    <submittedName>
        <fullName evidence="9">AEC family transporter</fullName>
    </submittedName>
</protein>
<evidence type="ECO:0000256" key="7">
    <source>
        <dbReference type="ARBA" id="ARBA00023136"/>
    </source>
</evidence>
<evidence type="ECO:0000256" key="6">
    <source>
        <dbReference type="ARBA" id="ARBA00022989"/>
    </source>
</evidence>
<evidence type="ECO:0000256" key="4">
    <source>
        <dbReference type="ARBA" id="ARBA00022475"/>
    </source>
</evidence>
<feature type="transmembrane region" description="Helical" evidence="8">
    <location>
        <begin position="251"/>
        <end position="274"/>
    </location>
</feature>
<comment type="similarity">
    <text evidence="2">Belongs to the auxin efflux carrier (TC 2.A.69) family.</text>
</comment>
<dbReference type="Gene3D" id="1.20.1530.20">
    <property type="match status" value="1"/>
</dbReference>
<dbReference type="Pfam" id="PF03547">
    <property type="entry name" value="Mem_trans"/>
    <property type="match status" value="2"/>
</dbReference>
<feature type="transmembrane region" description="Helical" evidence="8">
    <location>
        <begin position="163"/>
        <end position="183"/>
    </location>
</feature>
<keyword evidence="10" id="KW-1185">Reference proteome</keyword>
<evidence type="ECO:0000256" key="1">
    <source>
        <dbReference type="ARBA" id="ARBA00004651"/>
    </source>
</evidence>
<feature type="transmembrane region" description="Helical" evidence="8">
    <location>
        <begin position="6"/>
        <end position="25"/>
    </location>
</feature>
<keyword evidence="7 8" id="KW-0472">Membrane</keyword>
<dbReference type="EMBL" id="JAJCIS010000002">
    <property type="protein sequence ID" value="MCB7386923.1"/>
    <property type="molecule type" value="Genomic_DNA"/>
</dbReference>
<evidence type="ECO:0000256" key="3">
    <source>
        <dbReference type="ARBA" id="ARBA00022448"/>
    </source>
</evidence>
<gene>
    <name evidence="9" type="ORF">LIZ65_06445</name>
</gene>
<feature type="transmembrane region" description="Helical" evidence="8">
    <location>
        <begin position="189"/>
        <end position="208"/>
    </location>
</feature>
<dbReference type="PANTHER" id="PTHR36838">
    <property type="entry name" value="AUXIN EFFLUX CARRIER FAMILY PROTEIN"/>
    <property type="match status" value="1"/>
</dbReference>
<organism evidence="9 10">
    <name type="scientific">Bariatricus massiliensis</name>
    <dbReference type="NCBI Taxonomy" id="1745713"/>
    <lineage>
        <taxon>Bacteria</taxon>
        <taxon>Bacillati</taxon>
        <taxon>Bacillota</taxon>
        <taxon>Clostridia</taxon>
        <taxon>Lachnospirales</taxon>
        <taxon>Lachnospiraceae</taxon>
        <taxon>Bariatricus</taxon>
    </lineage>
</organism>
<dbReference type="Proteomes" id="UP001299546">
    <property type="component" value="Unassembled WGS sequence"/>
</dbReference>
<dbReference type="PANTHER" id="PTHR36838:SF1">
    <property type="entry name" value="SLR1864 PROTEIN"/>
    <property type="match status" value="1"/>
</dbReference>
<name>A0ABS8DET3_9FIRM</name>
<evidence type="ECO:0000313" key="10">
    <source>
        <dbReference type="Proteomes" id="UP001299546"/>
    </source>
</evidence>
<keyword evidence="5 8" id="KW-0812">Transmembrane</keyword>
<dbReference type="InterPro" id="IPR038770">
    <property type="entry name" value="Na+/solute_symporter_sf"/>
</dbReference>
<comment type="subcellular location">
    <subcellularLocation>
        <location evidence="1">Cell membrane</location>
        <topology evidence="1">Multi-pass membrane protein</topology>
    </subcellularLocation>
</comment>